<accession>V6U2M1</accession>
<dbReference type="EMBL" id="AHHH01000014">
    <property type="protein sequence ID" value="ESU44867.1"/>
    <property type="molecule type" value="Genomic_DNA"/>
</dbReference>
<sequence length="847" mass="95304">VSHMSTCTSSVSESDSSGKATVDSTRLEGFSPTFLSTAEFSSFGSSPSSMILQHNTVLEDVAKIGCYSEPYHVADLFPQPNGVMRKNALAPSPQVSLAHLPEMYYLPCLYTDNSTCHNRRTSLNVVNFQYMAPVTEATRIDKTLTKRLTTMPRTQRISSAQTSPDMGKELRDVRHPKTEFTSATLHTVVPTTARLTREYLFPRATSCISYSDERIRMRLANKANDERSMKPIMYANYDDVGMRSSSALAVLNPFKLAPESLLHPQDEIALQSLKRAVRKSSSIKKHLFRSYLAAAAANLRTAVSEQGFYAGERQTGYSTKLPSQVAEAQKSQDCSTATHLNQHASQDTDQILQKKNEEMLYRLKYSHFILKIINTEEGNDINEDMEGLLHRASSIKSFKPQDSCIENQDSGITIRRITNDGIKYTVRYDADLTVPIVIKIIASHSILELLYATYKDKKDLIRIIREYEEDQLAFRMGLLQVTADSSTATVMAPSSAPNKHMSSRSHKPSDTTPDVMSAPDDYSRAFFSLTGANKSRNLKSAVAPTSEPQVSNINLCIQRLNNELKKLEKKRQQRKGEKEAVEPQSYSISDLGLSSFSSTFDLSPDKVDPGAWYSPSMSSLVSQRHVHPSIVEDKLTDRSTHTMALSLLDTFTTRKDMCKAILLRQSQRAPDDLLARASQLREKLSEKRDIEAFNAAQQQRMSADVRKSNKEVISYMLSNHHDSRKIFAEEDLKPVIDKIGRKVVARDYFHGDAPSGMYTADLDTDAIRKTLETYIHRDKDRNRRRVSDQAKRVAARHASRYDATRATLTQPRDVPLPRSLNFKTNAITQPAGPWKSMKITKPDYYPK</sequence>
<evidence type="ECO:0000313" key="4">
    <source>
        <dbReference type="Proteomes" id="UP000018040"/>
    </source>
</evidence>
<keyword evidence="1" id="KW-0175">Coiled coil</keyword>
<dbReference type="VEuPathDB" id="GiardiaDB:QR46_0601"/>
<gene>
    <name evidence="3" type="ORF">GSB_153277</name>
</gene>
<organism evidence="3 4">
    <name type="scientific">Giardia intestinalis</name>
    <name type="common">Giardia lamblia</name>
    <dbReference type="NCBI Taxonomy" id="5741"/>
    <lineage>
        <taxon>Eukaryota</taxon>
        <taxon>Metamonada</taxon>
        <taxon>Diplomonadida</taxon>
        <taxon>Hexamitidae</taxon>
        <taxon>Giardiinae</taxon>
        <taxon>Giardia</taxon>
    </lineage>
</organism>
<dbReference type="Proteomes" id="UP000018040">
    <property type="component" value="Unassembled WGS sequence"/>
</dbReference>
<reference evidence="3 4" key="2">
    <citation type="journal article" date="2013" name="Genome Biol. Evol.">
        <title>Genome sequencing of Giardia lamblia genotypes A2 and B isolates (DH and GS) and comparative analysis with the genomes of genotypes A1 and E (WB and Pig).</title>
        <authorList>
            <person name="Adam R.D."/>
            <person name="Dahlstrom E.W."/>
            <person name="Martens C.A."/>
            <person name="Bruno D.P."/>
            <person name="Barbian K.D."/>
            <person name="Ricklefs S.M."/>
            <person name="Hernandez M.M."/>
            <person name="Narla N.P."/>
            <person name="Patel R.B."/>
            <person name="Porcella S.F."/>
            <person name="Nash T.E."/>
        </authorList>
    </citation>
    <scope>NUCLEOTIDE SEQUENCE [LARGE SCALE GENOMIC DNA]</scope>
    <source>
        <strain evidence="3 4">GS</strain>
    </source>
</reference>
<feature type="region of interest" description="Disordered" evidence="2">
    <location>
        <begin position="1"/>
        <end position="23"/>
    </location>
</feature>
<dbReference type="VEuPathDB" id="GiardiaDB:DHA2_152740"/>
<feature type="compositionally biased region" description="Basic and acidic residues" evidence="2">
    <location>
        <begin position="780"/>
        <end position="791"/>
    </location>
</feature>
<evidence type="ECO:0000256" key="2">
    <source>
        <dbReference type="SAM" id="MobiDB-lite"/>
    </source>
</evidence>
<feature type="region of interest" description="Disordered" evidence="2">
    <location>
        <begin position="490"/>
        <end position="516"/>
    </location>
</feature>
<dbReference type="VEuPathDB" id="GiardiaDB:GL50803_0014094"/>
<feature type="compositionally biased region" description="Low complexity" evidence="2">
    <location>
        <begin position="1"/>
        <end position="17"/>
    </location>
</feature>
<feature type="coiled-coil region" evidence="1">
    <location>
        <begin position="550"/>
        <end position="580"/>
    </location>
</feature>
<comment type="caution">
    <text evidence="3">The sequence shown here is derived from an EMBL/GenBank/DDBJ whole genome shotgun (WGS) entry which is preliminary data.</text>
</comment>
<name>V6U2M1_GIAIN</name>
<evidence type="ECO:0000313" key="3">
    <source>
        <dbReference type="EMBL" id="ESU44867.1"/>
    </source>
</evidence>
<dbReference type="OrthoDB" id="10258070at2759"/>
<proteinExistence type="predicted"/>
<feature type="non-terminal residue" evidence="3">
    <location>
        <position position="1"/>
    </location>
</feature>
<evidence type="ECO:0000256" key="1">
    <source>
        <dbReference type="SAM" id="Coils"/>
    </source>
</evidence>
<feature type="region of interest" description="Disordered" evidence="2">
    <location>
        <begin position="780"/>
        <end position="817"/>
    </location>
</feature>
<protein>
    <submittedName>
        <fullName evidence="3">Uncharacterized protein</fullName>
    </submittedName>
</protein>
<dbReference type="AlphaFoldDB" id="V6U2M1"/>
<reference evidence="4" key="1">
    <citation type="submission" date="2012-02" db="EMBL/GenBank/DDBJ databases">
        <title>Genome sequencing of Giardia lamblia Genotypes A2 and B isolates (DH and GS) and comparative analysis with the genomes of Genotypes A1 and E (WB and Pig).</title>
        <authorList>
            <person name="Adam R."/>
            <person name="Dahlstrom E."/>
            <person name="Martens C."/>
            <person name="Bruno D."/>
            <person name="Barbian K."/>
            <person name="Porcella S.F."/>
            <person name="Nash T."/>
        </authorList>
    </citation>
    <scope>NUCLEOTIDE SEQUENCE</scope>
    <source>
        <strain evidence="4">GS</strain>
    </source>
</reference>
<dbReference type="VEuPathDB" id="GiardiaDB:GL50581_3554"/>